<evidence type="ECO:0000313" key="2">
    <source>
        <dbReference type="EMBL" id="GFH44282.1"/>
    </source>
</evidence>
<sequence length="161" mass="18464">MPDELKGIMSEKDWDSYCFRIERVLQPIQAAEREARIGKSWCCVTIILIATGISIYIGVEQNDITYETDSFLFSMAMYVGVGAVVLITLCCWWICYNSNDCCCSNSKVAQEALEELIAIVEEPNNSSWNDTNIVKFEIVEDDFTRKSEKNYIKCTLYQEEC</sequence>
<organism evidence="2 3">
    <name type="scientific">Chaetoceros tenuissimus</name>
    <dbReference type="NCBI Taxonomy" id="426638"/>
    <lineage>
        <taxon>Eukaryota</taxon>
        <taxon>Sar</taxon>
        <taxon>Stramenopiles</taxon>
        <taxon>Ochrophyta</taxon>
        <taxon>Bacillariophyta</taxon>
        <taxon>Coscinodiscophyceae</taxon>
        <taxon>Chaetocerotophycidae</taxon>
        <taxon>Chaetocerotales</taxon>
        <taxon>Chaetocerotaceae</taxon>
        <taxon>Chaetoceros</taxon>
    </lineage>
</organism>
<name>A0AAD3GYQ2_9STRA</name>
<reference evidence="2 3" key="1">
    <citation type="journal article" date="2021" name="Sci. Rep.">
        <title>The genome of the diatom Chaetoceros tenuissimus carries an ancient integrated fragment of an extant virus.</title>
        <authorList>
            <person name="Hongo Y."/>
            <person name="Kimura K."/>
            <person name="Takaki Y."/>
            <person name="Yoshida Y."/>
            <person name="Baba S."/>
            <person name="Kobayashi G."/>
            <person name="Nagasaki K."/>
            <person name="Hano T."/>
            <person name="Tomaru Y."/>
        </authorList>
    </citation>
    <scope>NUCLEOTIDE SEQUENCE [LARGE SCALE GENOMIC DNA]</scope>
    <source>
        <strain evidence="2 3">NIES-3715</strain>
    </source>
</reference>
<gene>
    <name evidence="2" type="ORF">CTEN210_00756</name>
</gene>
<accession>A0AAD3GYQ2</accession>
<protein>
    <submittedName>
        <fullName evidence="2">Uncharacterized protein</fullName>
    </submittedName>
</protein>
<evidence type="ECO:0000313" key="3">
    <source>
        <dbReference type="Proteomes" id="UP001054902"/>
    </source>
</evidence>
<dbReference type="EMBL" id="BLLK01000019">
    <property type="protein sequence ID" value="GFH44282.1"/>
    <property type="molecule type" value="Genomic_DNA"/>
</dbReference>
<evidence type="ECO:0000256" key="1">
    <source>
        <dbReference type="SAM" id="Phobius"/>
    </source>
</evidence>
<keyword evidence="1" id="KW-1133">Transmembrane helix</keyword>
<keyword evidence="1" id="KW-0472">Membrane</keyword>
<comment type="caution">
    <text evidence="2">The sequence shown here is derived from an EMBL/GenBank/DDBJ whole genome shotgun (WGS) entry which is preliminary data.</text>
</comment>
<dbReference type="Proteomes" id="UP001054902">
    <property type="component" value="Unassembled WGS sequence"/>
</dbReference>
<feature type="transmembrane region" description="Helical" evidence="1">
    <location>
        <begin position="71"/>
        <end position="95"/>
    </location>
</feature>
<dbReference type="AlphaFoldDB" id="A0AAD3GYQ2"/>
<keyword evidence="1" id="KW-0812">Transmembrane</keyword>
<proteinExistence type="predicted"/>
<keyword evidence="3" id="KW-1185">Reference proteome</keyword>
<feature type="transmembrane region" description="Helical" evidence="1">
    <location>
        <begin position="41"/>
        <end position="59"/>
    </location>
</feature>